<protein>
    <submittedName>
        <fullName evidence="2">RES domain-containing protein</fullName>
    </submittedName>
</protein>
<reference evidence="2 3" key="1">
    <citation type="submission" date="2016-10" db="EMBL/GenBank/DDBJ databases">
        <authorList>
            <person name="de Groot N.N."/>
        </authorList>
    </citation>
    <scope>NUCLEOTIDE SEQUENCE [LARGE SCALE GENOMIC DNA]</scope>
    <source>
        <strain evidence="2 3">DSM 44908</strain>
    </source>
</reference>
<dbReference type="RefSeq" id="WP_068360654.1">
    <property type="nucleotide sequence ID" value="NZ_FOJN01000004.1"/>
</dbReference>
<dbReference type="Proteomes" id="UP000182054">
    <property type="component" value="Unassembled WGS sequence"/>
</dbReference>
<dbReference type="EMBL" id="FOJN01000004">
    <property type="protein sequence ID" value="SFA46456.1"/>
    <property type="molecule type" value="Genomic_DNA"/>
</dbReference>
<dbReference type="Pfam" id="PF08808">
    <property type="entry name" value="RES"/>
    <property type="match status" value="1"/>
</dbReference>
<name>A0A1I0T5Z2_9NOCA</name>
<gene>
    <name evidence="2" type="ORF">SAMN05444374_10438</name>
</gene>
<evidence type="ECO:0000259" key="1">
    <source>
        <dbReference type="SMART" id="SM00953"/>
    </source>
</evidence>
<sequence>MLPPPPSIVTLRDAGILAGERRAWQPTDVLWRVHRTTGSHVLPWNGLRTFGPILRFDHHPRPRDEHPDYGIWYGASSPRGALAEAFQSARVIDRHYGDPYLTGVRCLRPLRLLDVSGIDGGAWATRVGGNHALDSAAHGRTQHWARNIHRAHADLDGLMYRGRFAGSVCIALVERVEDAFPVRPELSLPLTHPALAGPIDTAGRQLGYVIT</sequence>
<dbReference type="OrthoDB" id="3256236at2"/>
<dbReference type="InterPro" id="IPR014914">
    <property type="entry name" value="RES_dom"/>
</dbReference>
<evidence type="ECO:0000313" key="2">
    <source>
        <dbReference type="EMBL" id="SFA46456.1"/>
    </source>
</evidence>
<proteinExistence type="predicted"/>
<feature type="domain" description="RES" evidence="1">
    <location>
        <begin position="56"/>
        <end position="184"/>
    </location>
</feature>
<dbReference type="AlphaFoldDB" id="A0A1I0T5Z2"/>
<evidence type="ECO:0000313" key="3">
    <source>
        <dbReference type="Proteomes" id="UP000182054"/>
    </source>
</evidence>
<organism evidence="2 3">
    <name type="scientific">Rhodococcoides kroppenstedtii</name>
    <dbReference type="NCBI Taxonomy" id="293050"/>
    <lineage>
        <taxon>Bacteria</taxon>
        <taxon>Bacillati</taxon>
        <taxon>Actinomycetota</taxon>
        <taxon>Actinomycetes</taxon>
        <taxon>Mycobacteriales</taxon>
        <taxon>Nocardiaceae</taxon>
        <taxon>Rhodococcoides</taxon>
    </lineage>
</organism>
<accession>A0A1I0T5Z2</accession>
<dbReference type="GeneID" id="85485196"/>
<dbReference type="SMART" id="SM00953">
    <property type="entry name" value="RES"/>
    <property type="match status" value="1"/>
</dbReference>